<protein>
    <submittedName>
        <fullName evidence="1">Uncharacterized protein</fullName>
    </submittedName>
</protein>
<proteinExistence type="predicted"/>
<evidence type="ECO:0000313" key="1">
    <source>
        <dbReference type="EMBL" id="AFN36223.1"/>
    </source>
</evidence>
<dbReference type="EMBL" id="CP003264">
    <property type="protein sequence ID" value="AFN36223.1"/>
    <property type="molecule type" value="Genomic_DNA"/>
</dbReference>
<name>A0ABM5NB80_9BURK</name>
<accession>A0ABM5NB80</accession>
<evidence type="ECO:0000313" key="2">
    <source>
        <dbReference type="Proteomes" id="UP000003121"/>
    </source>
</evidence>
<keyword evidence="2" id="KW-1185">Reference proteome</keyword>
<reference evidence="1 2" key="1">
    <citation type="journal article" date="2012" name="Vet. Microbiol.">
        <title>Comparative genomic analyses of the Taylorellae.</title>
        <authorList>
            <person name="Hauser H."/>
            <person name="Richter D.C."/>
            <person name="van Tonder A."/>
            <person name="Clark L."/>
            <person name="Preston A."/>
        </authorList>
    </citation>
    <scope>NUCLEOTIDE SEQUENCE [LARGE SCALE GENOMIC DNA]</scope>
    <source>
        <strain evidence="1 2">ATCC 35865</strain>
    </source>
</reference>
<organism evidence="1 2">
    <name type="scientific">Taylorella equigenitalis ATCC 35865</name>
    <dbReference type="NCBI Taxonomy" id="743973"/>
    <lineage>
        <taxon>Bacteria</taxon>
        <taxon>Pseudomonadati</taxon>
        <taxon>Pseudomonadota</taxon>
        <taxon>Betaproteobacteria</taxon>
        <taxon>Burkholderiales</taxon>
        <taxon>Alcaligenaceae</taxon>
        <taxon>Taylorella</taxon>
    </lineage>
</organism>
<sequence>MPSVRYSYAIGAVQLCHRCGTVMPSPEGIKKDKDLKRIVLPTSTYFIN</sequence>
<gene>
    <name evidence="1" type="ORF">KUI_1158</name>
</gene>
<dbReference type="Proteomes" id="UP000003121">
    <property type="component" value="Chromosome"/>
</dbReference>